<accession>A0A6M0RM99</accession>
<protein>
    <submittedName>
        <fullName evidence="2">Uncharacterized protein</fullName>
    </submittedName>
</protein>
<keyword evidence="3" id="KW-1185">Reference proteome</keyword>
<evidence type="ECO:0000313" key="2">
    <source>
        <dbReference type="EMBL" id="NEZ57375.1"/>
    </source>
</evidence>
<gene>
    <name evidence="2" type="ORF">DXZ20_17185</name>
</gene>
<sequence length="636" mass="71258">MSLTASRLTKSVLRVWLTLLALLSIPLSARAQPDPTPEDNPQVPYRLLLPLLQPYPLFGETVQLHIGNDVPDLPTELPVPTAGVHQWTMVTAPYHLLFFEVDGEYSQVESDYLEDLQHAGWERWMTPELEPGLEITDTEDSATTGALVISITFGRPSEPLPESENQQVFCKQGSDIQLSFNTFQSSLDTTKLRVTLISTQSGFACNSEKDSWAESESTLLFESDISELLPELSLSPPNDAQLEFLDSNGGNNYLDTQTKIQTTLSLGALTAHYSTQMRQQGWSLQSRSGNDRLQWSVWSQSVDSELPQQATVYLFATEEPEHYIGMFGRRRSSQQDFWPDLVTDNIPDGEIPESTALGILKDMGQLSDSEEIELWLNQLPPAFSDNLPVPPETVVLGGTSDVVKDIAILETSLHPGLISDFYRESLTEDDWQIRENVQLPSFNFGFESSRFYSWFPQLFCHSNGVDELILQIRPVQKEASTIYLERHAIGSLSPCSSEDQFYVERGRLSDIWGDLNLPIPTLQTPSKTFVQSLGSGGSATNFDSNVHISSQLTTDELAEHYLGQMHQAGWQQQAVAQSDKSLVSVWTFTDDSGVLWRAWLTLIAQTETNQWHGSLSAFTENRDVQHIEEPALDFSE</sequence>
<reference evidence="2 3" key="1">
    <citation type="journal article" date="2020" name="Microb. Ecol.">
        <title>Ecogenomics of the Marine Benthic Filamentous Cyanobacterium Adonisia.</title>
        <authorList>
            <person name="Walter J.M."/>
            <person name="Coutinho F.H."/>
            <person name="Leomil L."/>
            <person name="Hargreaves P.I."/>
            <person name="Campeao M.E."/>
            <person name="Vieira V.V."/>
            <person name="Silva B.S."/>
            <person name="Fistarol G.O."/>
            <person name="Salomon P.S."/>
            <person name="Sawabe T."/>
            <person name="Mino S."/>
            <person name="Hosokawa M."/>
            <person name="Miyashita H."/>
            <person name="Maruyama F."/>
            <person name="van Verk M.C."/>
            <person name="Dutilh B.E."/>
            <person name="Thompson C.C."/>
            <person name="Thompson F.L."/>
        </authorList>
    </citation>
    <scope>NUCLEOTIDE SEQUENCE [LARGE SCALE GENOMIC DNA]</scope>
    <source>
        <strain evidence="2 3">CCMR0081</strain>
    </source>
</reference>
<comment type="caution">
    <text evidence="2">The sequence shown here is derived from an EMBL/GenBank/DDBJ whole genome shotgun (WGS) entry which is preliminary data.</text>
</comment>
<dbReference type="EMBL" id="QXHD01000004">
    <property type="protein sequence ID" value="NEZ57375.1"/>
    <property type="molecule type" value="Genomic_DNA"/>
</dbReference>
<feature type="signal peptide" evidence="1">
    <location>
        <begin position="1"/>
        <end position="31"/>
    </location>
</feature>
<evidence type="ECO:0000256" key="1">
    <source>
        <dbReference type="SAM" id="SignalP"/>
    </source>
</evidence>
<name>A0A6M0RM99_9CYAN</name>
<evidence type="ECO:0000313" key="3">
    <source>
        <dbReference type="Proteomes" id="UP000481033"/>
    </source>
</evidence>
<feature type="chain" id="PRO_5026871967" evidence="1">
    <location>
        <begin position="32"/>
        <end position="636"/>
    </location>
</feature>
<dbReference type="AlphaFoldDB" id="A0A6M0RM99"/>
<organism evidence="2 3">
    <name type="scientific">Adonisia turfae CCMR0081</name>
    <dbReference type="NCBI Taxonomy" id="2292702"/>
    <lineage>
        <taxon>Bacteria</taxon>
        <taxon>Bacillati</taxon>
        <taxon>Cyanobacteriota</taxon>
        <taxon>Adonisia</taxon>
        <taxon>Adonisia turfae</taxon>
    </lineage>
</organism>
<keyword evidence="1" id="KW-0732">Signal</keyword>
<dbReference type="RefSeq" id="WP_163699452.1">
    <property type="nucleotide sequence ID" value="NZ_QXHD01000004.1"/>
</dbReference>
<proteinExistence type="predicted"/>
<dbReference type="Proteomes" id="UP000481033">
    <property type="component" value="Unassembled WGS sequence"/>
</dbReference>